<protein>
    <recommendedName>
        <fullName evidence="5">GTD-binding domain-containing protein</fullName>
    </recommendedName>
</protein>
<comment type="caution">
    <text evidence="6">The sequence shown here is derived from an EMBL/GenBank/DDBJ whole genome shotgun (WGS) entry which is preliminary data.</text>
</comment>
<dbReference type="PROSITE" id="PS51775">
    <property type="entry name" value="GTD_BINDING"/>
    <property type="match status" value="1"/>
</dbReference>
<evidence type="ECO:0000313" key="7">
    <source>
        <dbReference type="Proteomes" id="UP001604277"/>
    </source>
</evidence>
<feature type="domain" description="GTD-binding" evidence="5">
    <location>
        <begin position="134"/>
        <end position="236"/>
    </location>
</feature>
<dbReference type="PANTHER" id="PTHR31422">
    <property type="entry name" value="BNAANNG28530D PROTEIN"/>
    <property type="match status" value="1"/>
</dbReference>
<dbReference type="AlphaFoldDB" id="A0ABD1VID4"/>
<comment type="subcellular location">
    <subcellularLocation>
        <location evidence="1">Membrane</location>
    </subcellularLocation>
</comment>
<dbReference type="GO" id="GO:0016020">
    <property type="term" value="C:membrane"/>
    <property type="evidence" value="ECO:0007669"/>
    <property type="project" value="UniProtKB-SubCell"/>
</dbReference>
<gene>
    <name evidence="6" type="ORF">Fot_18505</name>
</gene>
<accession>A0ABD1VID4</accession>
<keyword evidence="3" id="KW-1133">Transmembrane helix</keyword>
<evidence type="ECO:0000256" key="2">
    <source>
        <dbReference type="ARBA" id="ARBA00022692"/>
    </source>
</evidence>
<evidence type="ECO:0000259" key="5">
    <source>
        <dbReference type="PROSITE" id="PS51775"/>
    </source>
</evidence>
<organism evidence="6 7">
    <name type="scientific">Forsythia ovata</name>
    <dbReference type="NCBI Taxonomy" id="205694"/>
    <lineage>
        <taxon>Eukaryota</taxon>
        <taxon>Viridiplantae</taxon>
        <taxon>Streptophyta</taxon>
        <taxon>Embryophyta</taxon>
        <taxon>Tracheophyta</taxon>
        <taxon>Spermatophyta</taxon>
        <taxon>Magnoliopsida</taxon>
        <taxon>eudicotyledons</taxon>
        <taxon>Gunneridae</taxon>
        <taxon>Pentapetalae</taxon>
        <taxon>asterids</taxon>
        <taxon>lamiids</taxon>
        <taxon>Lamiales</taxon>
        <taxon>Oleaceae</taxon>
        <taxon>Forsythieae</taxon>
        <taxon>Forsythia</taxon>
    </lineage>
</organism>
<dbReference type="PANTHER" id="PTHR31422:SF2">
    <property type="entry name" value="PROTEIN FLOURY 1-LIKE"/>
    <property type="match status" value="1"/>
</dbReference>
<dbReference type="Pfam" id="PF04576">
    <property type="entry name" value="Zein-binding"/>
    <property type="match status" value="1"/>
</dbReference>
<keyword evidence="4" id="KW-0472">Membrane</keyword>
<keyword evidence="7" id="KW-1185">Reference proteome</keyword>
<evidence type="ECO:0000313" key="6">
    <source>
        <dbReference type="EMBL" id="KAL2537114.1"/>
    </source>
</evidence>
<sequence length="245" mass="27909">MVRTEVSKDSGSKSSSIHDVYCHKRFDKVFEVLGLLFLFRFGLKFLQFTPPQRSFVRILLDLTGKSGKFGDGFCSKIGVDHHHGQFSSKISSCKCGLLNFGMNTNFNVYTDSDEECDDNDEDEHEHKCKGDEDSNVVALKRLIKIERLRANAARAELEKERAAAATAAEEVMAMILRLQIKKSLIEMEANQHRRLAEEKQLHDHQVIQCLQWLLLRHDEGIHEVFSSFHANIELFSSLDLNLSPG</sequence>
<name>A0ABD1VID4_9LAMI</name>
<dbReference type="InterPro" id="IPR007656">
    <property type="entry name" value="GTD-bd"/>
</dbReference>
<dbReference type="GO" id="GO:0080115">
    <property type="term" value="F:myosin XI tail binding"/>
    <property type="evidence" value="ECO:0007669"/>
    <property type="project" value="UniProtKB-ARBA"/>
</dbReference>
<dbReference type="EMBL" id="JBFOLJ010000005">
    <property type="protein sequence ID" value="KAL2537114.1"/>
    <property type="molecule type" value="Genomic_DNA"/>
</dbReference>
<keyword evidence="2" id="KW-0812">Transmembrane</keyword>
<proteinExistence type="predicted"/>
<evidence type="ECO:0000256" key="3">
    <source>
        <dbReference type="ARBA" id="ARBA00022989"/>
    </source>
</evidence>
<evidence type="ECO:0000256" key="1">
    <source>
        <dbReference type="ARBA" id="ARBA00004370"/>
    </source>
</evidence>
<evidence type="ECO:0000256" key="4">
    <source>
        <dbReference type="ARBA" id="ARBA00023136"/>
    </source>
</evidence>
<reference evidence="7" key="1">
    <citation type="submission" date="2024-07" db="EMBL/GenBank/DDBJ databases">
        <title>Two chromosome-level genome assemblies of Korean endemic species Abeliophyllum distichum and Forsythia ovata (Oleaceae).</title>
        <authorList>
            <person name="Jang H."/>
        </authorList>
    </citation>
    <scope>NUCLEOTIDE SEQUENCE [LARGE SCALE GENOMIC DNA]</scope>
</reference>
<dbReference type="Proteomes" id="UP001604277">
    <property type="component" value="Unassembled WGS sequence"/>
</dbReference>